<feature type="region of interest" description="Disordered" evidence="1">
    <location>
        <begin position="83"/>
        <end position="132"/>
    </location>
</feature>
<organism evidence="2 3">
    <name type="scientific">Labilithrix luteola</name>
    <dbReference type="NCBI Taxonomy" id="1391654"/>
    <lineage>
        <taxon>Bacteria</taxon>
        <taxon>Pseudomonadati</taxon>
        <taxon>Myxococcota</taxon>
        <taxon>Polyangia</taxon>
        <taxon>Polyangiales</taxon>
        <taxon>Labilitrichaceae</taxon>
        <taxon>Labilithrix</taxon>
    </lineage>
</organism>
<feature type="region of interest" description="Disordered" evidence="1">
    <location>
        <begin position="38"/>
        <end position="61"/>
    </location>
</feature>
<name>A0A0K1PY87_9BACT</name>
<keyword evidence="3" id="KW-1185">Reference proteome</keyword>
<dbReference type="EMBL" id="CP012333">
    <property type="protein sequence ID" value="AKU98493.1"/>
    <property type="molecule type" value="Genomic_DNA"/>
</dbReference>
<protein>
    <submittedName>
        <fullName evidence="2">Uncharacterized protein</fullName>
    </submittedName>
</protein>
<gene>
    <name evidence="2" type="ORF">AKJ09_05157</name>
</gene>
<evidence type="ECO:0000313" key="2">
    <source>
        <dbReference type="EMBL" id="AKU98493.1"/>
    </source>
</evidence>
<feature type="compositionally biased region" description="Acidic residues" evidence="1">
    <location>
        <begin position="83"/>
        <end position="101"/>
    </location>
</feature>
<proteinExistence type="predicted"/>
<feature type="compositionally biased region" description="Basic and acidic residues" evidence="1">
    <location>
        <begin position="1"/>
        <end position="11"/>
    </location>
</feature>
<accession>A0A0K1PY87</accession>
<dbReference type="KEGG" id="llu:AKJ09_05157"/>
<evidence type="ECO:0000313" key="3">
    <source>
        <dbReference type="Proteomes" id="UP000064967"/>
    </source>
</evidence>
<dbReference type="AlphaFoldDB" id="A0A0K1PY87"/>
<reference evidence="2 3" key="1">
    <citation type="submission" date="2015-08" db="EMBL/GenBank/DDBJ databases">
        <authorList>
            <person name="Babu N.S."/>
            <person name="Beckwith C.J."/>
            <person name="Beseler K.G."/>
            <person name="Brison A."/>
            <person name="Carone J.V."/>
            <person name="Caskin T.P."/>
            <person name="Diamond M."/>
            <person name="Durham M.E."/>
            <person name="Foxe J.M."/>
            <person name="Go M."/>
            <person name="Henderson B.A."/>
            <person name="Jones I.B."/>
            <person name="McGettigan J.A."/>
            <person name="Micheletti S.J."/>
            <person name="Nasrallah M.E."/>
            <person name="Ortiz D."/>
            <person name="Piller C.R."/>
            <person name="Privatt S.R."/>
            <person name="Schneider S.L."/>
            <person name="Sharp S."/>
            <person name="Smith T.C."/>
            <person name="Stanton J.D."/>
            <person name="Ullery H.E."/>
            <person name="Wilson R.J."/>
            <person name="Serrano M.G."/>
            <person name="Buck G."/>
            <person name="Lee V."/>
            <person name="Wang Y."/>
            <person name="Carvalho R."/>
            <person name="Voegtly L."/>
            <person name="Shi R."/>
            <person name="Duckworth R."/>
            <person name="Johnson A."/>
            <person name="Loviza R."/>
            <person name="Walstead R."/>
            <person name="Shah Z."/>
            <person name="Kiflezghi M."/>
            <person name="Wade K."/>
            <person name="Ball S.L."/>
            <person name="Bradley K.W."/>
            <person name="Asai D.J."/>
            <person name="Bowman C.A."/>
            <person name="Russell D.A."/>
            <person name="Pope W.H."/>
            <person name="Jacobs-Sera D."/>
            <person name="Hendrix R.W."/>
            <person name="Hatfull G.F."/>
        </authorList>
    </citation>
    <scope>NUCLEOTIDE SEQUENCE [LARGE SCALE GENOMIC DNA]</scope>
    <source>
        <strain evidence="2 3">DSM 27648</strain>
    </source>
</reference>
<dbReference type="Proteomes" id="UP000064967">
    <property type="component" value="Chromosome"/>
</dbReference>
<sequence length="132" mass="14267">MAADSNHKRLDAPPLVEPRPIDMGIPLNPAIRAVRKQAHRTDDADAFVPDPSEGSHIGPDDAESFAEEFIATATTGEYIDMDAQDEVSDEEDGGPYLELDSEADRDVLDVIEPETGGPESSALSPAVRRLLR</sequence>
<dbReference type="STRING" id="1391654.AKJ09_05157"/>
<feature type="region of interest" description="Disordered" evidence="1">
    <location>
        <begin position="1"/>
        <end position="22"/>
    </location>
</feature>
<evidence type="ECO:0000256" key="1">
    <source>
        <dbReference type="SAM" id="MobiDB-lite"/>
    </source>
</evidence>